<reference evidence="7 8" key="1">
    <citation type="submission" date="2019-03" db="EMBL/GenBank/DDBJ databases">
        <title>An improved genome assembly of the fluke Schistosoma japonicum.</title>
        <authorList>
            <person name="Hu W."/>
            <person name="Luo F."/>
            <person name="Yin M."/>
            <person name="Mo X."/>
            <person name="Sun C."/>
            <person name="Wu Q."/>
            <person name="Zhu B."/>
            <person name="Xiang M."/>
            <person name="Wang J."/>
            <person name="Wang Y."/>
            <person name="Zhang T."/>
            <person name="Xu B."/>
            <person name="Zheng H."/>
            <person name="Feng Z."/>
        </authorList>
    </citation>
    <scope>NUCLEOTIDE SEQUENCE [LARGE SCALE GENOMIC DNA]</scope>
    <source>
        <strain evidence="7">HuSjv2</strain>
        <tissue evidence="7">Worms</tissue>
    </source>
</reference>
<dbReference type="Pfam" id="PF06003">
    <property type="entry name" value="SMN_Tudor"/>
    <property type="match status" value="1"/>
</dbReference>
<comment type="subcellular location">
    <subcellularLocation>
        <location evidence="1">Nucleus</location>
        <location evidence="1">Cajal body</location>
    </subcellularLocation>
</comment>
<dbReference type="GO" id="GO:0003723">
    <property type="term" value="F:RNA binding"/>
    <property type="evidence" value="ECO:0007669"/>
    <property type="project" value="InterPro"/>
</dbReference>
<evidence type="ECO:0000256" key="5">
    <source>
        <dbReference type="ARBA" id="ARBA00023242"/>
    </source>
</evidence>
<dbReference type="PROSITE" id="PS50304">
    <property type="entry name" value="TUDOR"/>
    <property type="match status" value="1"/>
</dbReference>
<comment type="caution">
    <text evidence="7">The sequence shown here is derived from an EMBL/GenBank/DDBJ whole genome shotgun (WGS) entry which is preliminary data.</text>
</comment>
<dbReference type="Proteomes" id="UP000311919">
    <property type="component" value="Unassembled WGS sequence"/>
</dbReference>
<dbReference type="AlphaFoldDB" id="A0A4Z2CWV2"/>
<comment type="similarity">
    <text evidence="2">Belongs to the SMN family.</text>
</comment>
<keyword evidence="8" id="KW-1185">Reference proteome</keyword>
<keyword evidence="3" id="KW-0507">mRNA processing</keyword>
<evidence type="ECO:0000256" key="2">
    <source>
        <dbReference type="ARBA" id="ARBA00005371"/>
    </source>
</evidence>
<evidence type="ECO:0000313" key="7">
    <source>
        <dbReference type="EMBL" id="TNN08713.1"/>
    </source>
</evidence>
<dbReference type="CDD" id="cd21182">
    <property type="entry name" value="Tudor_SMN_SPF30-like"/>
    <property type="match status" value="1"/>
</dbReference>
<keyword evidence="4" id="KW-0508">mRNA splicing</keyword>
<feature type="domain" description="Tudor" evidence="6">
    <location>
        <begin position="107"/>
        <end position="167"/>
    </location>
</feature>
<dbReference type="InterPro" id="IPR002999">
    <property type="entry name" value="Tudor"/>
</dbReference>
<dbReference type="SMART" id="SM00333">
    <property type="entry name" value="TUDOR"/>
    <property type="match status" value="1"/>
</dbReference>
<evidence type="ECO:0000259" key="6">
    <source>
        <dbReference type="PROSITE" id="PS50304"/>
    </source>
</evidence>
<dbReference type="GO" id="GO:0006397">
    <property type="term" value="P:mRNA processing"/>
    <property type="evidence" value="ECO:0007669"/>
    <property type="project" value="UniProtKB-KW"/>
</dbReference>
<dbReference type="GO" id="GO:0005737">
    <property type="term" value="C:cytoplasm"/>
    <property type="evidence" value="ECO:0007669"/>
    <property type="project" value="InterPro"/>
</dbReference>
<proteinExistence type="inferred from homology"/>
<dbReference type="STRING" id="6182.A0A4Z2CWV2"/>
<sequence length="315" mass="35818">MAWSLGDICISLRSNSIYDLFVIEEIDSENSVYVIRSSDYTTSCSSNDMLHVTMENIKLLYANDKIMSTLESLASSYFVTKLSCLVNMQLSTTTIVGNTENKKTVRSWNNGDLCICAWSEDEAYYYATILTADCENDIFTVSFCYYENVEHKSFKDLHDINSGFAAYVKDTMNKSVALSLKKNTDGHCELGEDCNNSLEINRSSVHDGKIKELNEITSYLHKISLCPLIPSKKKESQSEMFSQPGFNNFSIESTSKFTKQNISSTRLSFNAPNIQQSIDELQLHPLLLSWFICGYQTGFYEEYTTPHKDKDKFSE</sequence>
<gene>
    <name evidence="7" type="ORF">EWB00_006866</name>
</gene>
<evidence type="ECO:0000256" key="1">
    <source>
        <dbReference type="ARBA" id="ARBA00004408"/>
    </source>
</evidence>
<evidence type="ECO:0000256" key="3">
    <source>
        <dbReference type="ARBA" id="ARBA00022664"/>
    </source>
</evidence>
<organism evidence="7 8">
    <name type="scientific">Schistosoma japonicum</name>
    <name type="common">Blood fluke</name>
    <dbReference type="NCBI Taxonomy" id="6182"/>
    <lineage>
        <taxon>Eukaryota</taxon>
        <taxon>Metazoa</taxon>
        <taxon>Spiralia</taxon>
        <taxon>Lophotrochozoa</taxon>
        <taxon>Platyhelminthes</taxon>
        <taxon>Trematoda</taxon>
        <taxon>Digenea</taxon>
        <taxon>Strigeidida</taxon>
        <taxon>Schistosomatoidea</taxon>
        <taxon>Schistosomatidae</taxon>
        <taxon>Schistosoma</taxon>
    </lineage>
</organism>
<dbReference type="GO" id="GO:0008380">
    <property type="term" value="P:RNA splicing"/>
    <property type="evidence" value="ECO:0007669"/>
    <property type="project" value="UniProtKB-KW"/>
</dbReference>
<dbReference type="OrthoDB" id="197400at2759"/>
<dbReference type="InterPro" id="IPR010304">
    <property type="entry name" value="SMN_Tudor"/>
</dbReference>
<evidence type="ECO:0000313" key="8">
    <source>
        <dbReference type="Proteomes" id="UP000311919"/>
    </source>
</evidence>
<dbReference type="Gene3D" id="2.30.30.140">
    <property type="match status" value="1"/>
</dbReference>
<name>A0A4Z2CWV2_SCHJA</name>
<dbReference type="EMBL" id="SKCS01000404">
    <property type="protein sequence ID" value="TNN08713.1"/>
    <property type="molecule type" value="Genomic_DNA"/>
</dbReference>
<evidence type="ECO:0000256" key="4">
    <source>
        <dbReference type="ARBA" id="ARBA00023187"/>
    </source>
</evidence>
<dbReference type="SUPFAM" id="SSF63748">
    <property type="entry name" value="Tudor/PWWP/MBT"/>
    <property type="match status" value="1"/>
</dbReference>
<protein>
    <recommendedName>
        <fullName evidence="6">Tudor domain-containing protein</fullName>
    </recommendedName>
</protein>
<keyword evidence="5" id="KW-0539">Nucleus</keyword>
<accession>A0A4Z2CWV2</accession>
<dbReference type="GO" id="GO:0015030">
    <property type="term" value="C:Cajal body"/>
    <property type="evidence" value="ECO:0007669"/>
    <property type="project" value="UniProtKB-SubCell"/>
</dbReference>